<keyword evidence="9" id="KW-0067">ATP-binding</keyword>
<evidence type="ECO:0000256" key="16">
    <source>
        <dbReference type="SAM" id="MobiDB-lite"/>
    </source>
</evidence>
<keyword evidence="13" id="KW-0808">Transferase</keyword>
<dbReference type="InterPro" id="IPR057670">
    <property type="entry name" value="SH3_retrovirus"/>
</dbReference>
<dbReference type="GO" id="GO:0005524">
    <property type="term" value="F:ATP binding"/>
    <property type="evidence" value="ECO:0007669"/>
    <property type="project" value="UniProtKB-KW"/>
</dbReference>
<dbReference type="STRING" id="1157962.A0A250X7I8"/>
<dbReference type="InterPro" id="IPR012337">
    <property type="entry name" value="RNaseH-like_sf"/>
</dbReference>
<keyword evidence="8" id="KW-0378">Hydrolase</keyword>
<evidence type="ECO:0000313" key="18">
    <source>
        <dbReference type="EMBL" id="GAX79016.1"/>
    </source>
</evidence>
<keyword evidence="4" id="KW-0540">Nuclease</keyword>
<gene>
    <name evidence="18" type="ORF">CEUSTIGMA_g6456.t1</name>
</gene>
<evidence type="ECO:0000256" key="4">
    <source>
        <dbReference type="ARBA" id="ARBA00022722"/>
    </source>
</evidence>
<dbReference type="Gene3D" id="3.30.420.10">
    <property type="entry name" value="Ribonuclease H-like superfamily/Ribonuclease H"/>
    <property type="match status" value="1"/>
</dbReference>
<dbReference type="EMBL" id="BEGY01000038">
    <property type="protein sequence ID" value="GAX79016.1"/>
    <property type="molecule type" value="Genomic_DNA"/>
</dbReference>
<evidence type="ECO:0000256" key="6">
    <source>
        <dbReference type="ARBA" id="ARBA00022741"/>
    </source>
</evidence>
<accession>A0A250X7I8</accession>
<evidence type="ECO:0000256" key="5">
    <source>
        <dbReference type="ARBA" id="ARBA00022723"/>
    </source>
</evidence>
<comment type="function">
    <text evidence="1">The aspartyl protease (PR) mediates the proteolytic cleavages of the Gag and Gag-Pol polyproteins after assembly of the VLP.</text>
</comment>
<feature type="compositionally biased region" description="Acidic residues" evidence="16">
    <location>
        <begin position="506"/>
        <end position="519"/>
    </location>
</feature>
<reference evidence="18 19" key="1">
    <citation type="submission" date="2017-08" db="EMBL/GenBank/DDBJ databases">
        <title>Acidophilic green algal genome provides insights into adaptation to an acidic environment.</title>
        <authorList>
            <person name="Hirooka S."/>
            <person name="Hirose Y."/>
            <person name="Kanesaki Y."/>
            <person name="Higuchi S."/>
            <person name="Fujiwara T."/>
            <person name="Onuma R."/>
            <person name="Era A."/>
            <person name="Ohbayashi R."/>
            <person name="Uzuka A."/>
            <person name="Nozaki H."/>
            <person name="Yoshikawa H."/>
            <person name="Miyagishima S.Y."/>
        </authorList>
    </citation>
    <scope>NUCLEOTIDE SEQUENCE [LARGE SCALE GENOMIC DNA]</scope>
    <source>
        <strain evidence="18 19">NIES-2499</strain>
    </source>
</reference>
<comment type="caution">
    <text evidence="18">The sequence shown here is derived from an EMBL/GenBank/DDBJ whole genome shotgun (WGS) entry which is preliminary data.</text>
</comment>
<feature type="compositionally biased region" description="Gly residues" evidence="16">
    <location>
        <begin position="27"/>
        <end position="40"/>
    </location>
</feature>
<dbReference type="InterPro" id="IPR001584">
    <property type="entry name" value="Integrase_cat-core"/>
</dbReference>
<dbReference type="Pfam" id="PF25597">
    <property type="entry name" value="SH3_retrovirus"/>
    <property type="match status" value="1"/>
</dbReference>
<keyword evidence="14" id="KW-0917">Virion maturation</keyword>
<evidence type="ECO:0000313" key="19">
    <source>
        <dbReference type="Proteomes" id="UP000232323"/>
    </source>
</evidence>
<dbReference type="PANTHER" id="PTHR42648:SF11">
    <property type="entry name" value="TRANSPOSON TY4-P GAG-POL POLYPROTEIN"/>
    <property type="match status" value="1"/>
</dbReference>
<evidence type="ECO:0000256" key="10">
    <source>
        <dbReference type="ARBA" id="ARBA00022842"/>
    </source>
</evidence>
<feature type="domain" description="Integrase catalytic" evidence="17">
    <location>
        <begin position="266"/>
        <end position="440"/>
    </location>
</feature>
<dbReference type="Pfam" id="PF22936">
    <property type="entry name" value="Pol_BBD"/>
    <property type="match status" value="1"/>
</dbReference>
<dbReference type="SUPFAM" id="SSF53098">
    <property type="entry name" value="Ribonuclease H-like"/>
    <property type="match status" value="1"/>
</dbReference>
<feature type="region of interest" description="Disordered" evidence="16">
    <location>
        <begin position="472"/>
        <end position="543"/>
    </location>
</feature>
<dbReference type="OrthoDB" id="545096at2759"/>
<keyword evidence="13" id="KW-0548">Nucleotidyltransferase</keyword>
<dbReference type="GO" id="GO:0006508">
    <property type="term" value="P:proteolysis"/>
    <property type="evidence" value="ECO:0007669"/>
    <property type="project" value="UniProtKB-KW"/>
</dbReference>
<keyword evidence="19" id="KW-1185">Reference proteome</keyword>
<evidence type="ECO:0000256" key="14">
    <source>
        <dbReference type="ARBA" id="ARBA00023113"/>
    </source>
</evidence>
<sequence>MRAECRSRLAGRAPAPGSVDSKRKHNGGGQNHGKPQGGTSGAAFMAGSIGLQPTSELPSIDNMGMMKWSMDSGSTHTNTPVRECIHEFVSASRPYSIVRDAGGNEHEVRGHGKVIMKIVLPNNEQTTLTMTEVNYVPTFTCNLSSWKRANMKYESRGDSEGVGWYLNGKLQFYGAWGTTSPILEGYPILPRQASACHYSASAENQSDAIKHLHEVCGHRSVHQLQHALKSSTLKDMSGLTAPIITLTKEQIDAFQCEACVANKQTRPSFPTSSTRFGKGKCLHIDLCGPLRAEGPDGEFYMLSVIDDGTRYGAVRFLPRKSDAADCTIELQKLFQTQMGVPTIIMRFDNGKEFINHRMMSYAKQHGIRVETTTPHTPQQNGVAERCNRTLMEMARTQLNAAGMSPMYWPEALRISRLPRHQQEAGKLSPVSDKGILVGYSQDSKAYRVLMDTGKVVESRDVSFLPTTHQVPTAVGTSQSMPDFDVGGDDFAVTPPPAPPPQQLQQEEPDVQDEQTEVLEPEGAAAPTPATTLRISGRSNKGQPPERYVAMKAKTVQQRVVMHSGGAVQIPKTWRDVLLHPQSANFKAAMVEEKNSIFEMGVLEPVISWRSRLQPTIADSSCEAEFMAAAEAIKEALWFKKLLPNLGVIDEDEAVMIMCDNESAEAVLRSPRINEVSKHISRKWNFAKESVALNEVKIEHVSTAKQVADIFTKPLERQKFEAGRLALGVKAWPV</sequence>
<dbReference type="InterPro" id="IPR054722">
    <property type="entry name" value="PolX-like_BBD"/>
</dbReference>
<evidence type="ECO:0000256" key="9">
    <source>
        <dbReference type="ARBA" id="ARBA00022840"/>
    </source>
</evidence>
<keyword evidence="7" id="KW-0255">Endonuclease</keyword>
<dbReference type="GO" id="GO:0046872">
    <property type="term" value="F:metal ion binding"/>
    <property type="evidence" value="ECO:0007669"/>
    <property type="project" value="UniProtKB-KW"/>
</dbReference>
<keyword evidence="10" id="KW-0460">Magnesium</keyword>
<evidence type="ECO:0000256" key="12">
    <source>
        <dbReference type="ARBA" id="ARBA00022918"/>
    </source>
</evidence>
<feature type="compositionally biased region" description="Polar residues" evidence="16">
    <location>
        <begin position="532"/>
        <end position="541"/>
    </location>
</feature>
<dbReference type="GO" id="GO:0008233">
    <property type="term" value="F:peptidase activity"/>
    <property type="evidence" value="ECO:0007669"/>
    <property type="project" value="UniProtKB-KW"/>
</dbReference>
<keyword evidence="15" id="KW-0233">DNA recombination</keyword>
<evidence type="ECO:0000259" key="17">
    <source>
        <dbReference type="PROSITE" id="PS50994"/>
    </source>
</evidence>
<evidence type="ECO:0000256" key="13">
    <source>
        <dbReference type="ARBA" id="ARBA00022932"/>
    </source>
</evidence>
<evidence type="ECO:0000256" key="11">
    <source>
        <dbReference type="ARBA" id="ARBA00022908"/>
    </source>
</evidence>
<dbReference type="GO" id="GO:0006310">
    <property type="term" value="P:DNA recombination"/>
    <property type="evidence" value="ECO:0007669"/>
    <property type="project" value="UniProtKB-KW"/>
</dbReference>
<organism evidence="18 19">
    <name type="scientific">Chlamydomonas eustigma</name>
    <dbReference type="NCBI Taxonomy" id="1157962"/>
    <lineage>
        <taxon>Eukaryota</taxon>
        <taxon>Viridiplantae</taxon>
        <taxon>Chlorophyta</taxon>
        <taxon>core chlorophytes</taxon>
        <taxon>Chlorophyceae</taxon>
        <taxon>CS clade</taxon>
        <taxon>Chlamydomonadales</taxon>
        <taxon>Chlamydomonadaceae</taxon>
        <taxon>Chlamydomonas</taxon>
    </lineage>
</organism>
<dbReference type="GO" id="GO:0015074">
    <property type="term" value="P:DNA integration"/>
    <property type="evidence" value="ECO:0007669"/>
    <property type="project" value="UniProtKB-KW"/>
</dbReference>
<name>A0A250X7I8_9CHLO</name>
<keyword evidence="13" id="KW-0239">DNA-directed DNA polymerase</keyword>
<dbReference type="PROSITE" id="PS50994">
    <property type="entry name" value="INTEGRASE"/>
    <property type="match status" value="1"/>
</dbReference>
<evidence type="ECO:0000256" key="15">
    <source>
        <dbReference type="ARBA" id="ARBA00023172"/>
    </source>
</evidence>
<evidence type="ECO:0000256" key="3">
    <source>
        <dbReference type="ARBA" id="ARBA00022670"/>
    </source>
</evidence>
<dbReference type="GO" id="GO:0003887">
    <property type="term" value="F:DNA-directed DNA polymerase activity"/>
    <property type="evidence" value="ECO:0007669"/>
    <property type="project" value="UniProtKB-KW"/>
</dbReference>
<keyword evidence="6" id="KW-0547">Nucleotide-binding</keyword>
<proteinExistence type="predicted"/>
<dbReference type="GO" id="GO:0004519">
    <property type="term" value="F:endonuclease activity"/>
    <property type="evidence" value="ECO:0007669"/>
    <property type="project" value="UniProtKB-KW"/>
</dbReference>
<keyword evidence="5" id="KW-0479">Metal-binding</keyword>
<dbReference type="InterPro" id="IPR039537">
    <property type="entry name" value="Retrotran_Ty1/copia-like"/>
</dbReference>
<protein>
    <recommendedName>
        <fullName evidence="17">Integrase catalytic domain-containing protein</fullName>
    </recommendedName>
</protein>
<dbReference type="Proteomes" id="UP000232323">
    <property type="component" value="Unassembled WGS sequence"/>
</dbReference>
<dbReference type="AlphaFoldDB" id="A0A250X7I8"/>
<keyword evidence="2" id="KW-1188">Viral release from host cell</keyword>
<dbReference type="GO" id="GO:0003676">
    <property type="term" value="F:nucleic acid binding"/>
    <property type="evidence" value="ECO:0007669"/>
    <property type="project" value="InterPro"/>
</dbReference>
<dbReference type="CDD" id="cd09272">
    <property type="entry name" value="RNase_HI_RT_Ty1"/>
    <property type="match status" value="1"/>
</dbReference>
<keyword evidence="11" id="KW-0229">DNA integration</keyword>
<dbReference type="Pfam" id="PF00665">
    <property type="entry name" value="rve"/>
    <property type="match status" value="1"/>
</dbReference>
<evidence type="ECO:0000256" key="2">
    <source>
        <dbReference type="ARBA" id="ARBA00022612"/>
    </source>
</evidence>
<evidence type="ECO:0000256" key="8">
    <source>
        <dbReference type="ARBA" id="ARBA00022801"/>
    </source>
</evidence>
<dbReference type="PANTHER" id="PTHR42648">
    <property type="entry name" value="TRANSPOSASE, PUTATIVE-RELATED"/>
    <property type="match status" value="1"/>
</dbReference>
<keyword evidence="12" id="KW-0695">RNA-directed DNA polymerase</keyword>
<keyword evidence="3" id="KW-0645">Protease</keyword>
<evidence type="ECO:0000256" key="7">
    <source>
        <dbReference type="ARBA" id="ARBA00022759"/>
    </source>
</evidence>
<dbReference type="InterPro" id="IPR036397">
    <property type="entry name" value="RNaseH_sf"/>
</dbReference>
<dbReference type="GO" id="GO:0003964">
    <property type="term" value="F:RNA-directed DNA polymerase activity"/>
    <property type="evidence" value="ECO:0007669"/>
    <property type="project" value="UniProtKB-KW"/>
</dbReference>
<evidence type="ECO:0000256" key="1">
    <source>
        <dbReference type="ARBA" id="ARBA00002180"/>
    </source>
</evidence>
<feature type="region of interest" description="Disordered" evidence="16">
    <location>
        <begin position="1"/>
        <end position="45"/>
    </location>
</feature>